<reference evidence="1" key="1">
    <citation type="submission" date="2021-06" db="EMBL/GenBank/DDBJ databases">
        <title>Collection of gut derived symbiotic bacterial strains cultured from healthy donors.</title>
        <authorList>
            <person name="Lin H."/>
            <person name="Littmann E."/>
            <person name="Pamer E.G."/>
        </authorList>
    </citation>
    <scope>NUCLEOTIDE SEQUENCE</scope>
    <source>
        <strain evidence="1">MSK.6.33</strain>
    </source>
</reference>
<sequence>MMKKYITILKHTGLHSHQIFIKSILMMKRERRSGRPRLTTQMMNFSFGEHFDERMMSTHHLAIQRIDMRIHRIIIFSFITKSTVR</sequence>
<dbReference type="EMBL" id="JAHPYS010000031">
    <property type="protein sequence ID" value="MBU9139916.1"/>
    <property type="molecule type" value="Genomic_DNA"/>
</dbReference>
<organism evidence="1 2">
    <name type="scientific">Phocaeicola vulgatus</name>
    <name type="common">Bacteroides vulgatus</name>
    <dbReference type="NCBI Taxonomy" id="821"/>
    <lineage>
        <taxon>Bacteria</taxon>
        <taxon>Pseudomonadati</taxon>
        <taxon>Bacteroidota</taxon>
        <taxon>Bacteroidia</taxon>
        <taxon>Bacteroidales</taxon>
        <taxon>Bacteroidaceae</taxon>
        <taxon>Phocaeicola</taxon>
    </lineage>
</organism>
<protein>
    <submittedName>
        <fullName evidence="1">Uncharacterized protein</fullName>
    </submittedName>
</protein>
<comment type="caution">
    <text evidence="1">The sequence shown here is derived from an EMBL/GenBank/DDBJ whole genome shotgun (WGS) entry which is preliminary data.</text>
</comment>
<name>A0AAW4M9P5_PHOVU</name>
<dbReference type="Proteomes" id="UP000736888">
    <property type="component" value="Unassembled WGS sequence"/>
</dbReference>
<dbReference type="AlphaFoldDB" id="A0AAW4M9P5"/>
<accession>A0AAW4M9P5</accession>
<evidence type="ECO:0000313" key="1">
    <source>
        <dbReference type="EMBL" id="MBU9139916.1"/>
    </source>
</evidence>
<proteinExistence type="predicted"/>
<gene>
    <name evidence="1" type="ORF">KTG10_14395</name>
</gene>
<evidence type="ECO:0000313" key="2">
    <source>
        <dbReference type="Proteomes" id="UP000736888"/>
    </source>
</evidence>